<dbReference type="EMBL" id="UINC01106945">
    <property type="protein sequence ID" value="SVC71964.1"/>
    <property type="molecule type" value="Genomic_DNA"/>
</dbReference>
<organism evidence="1">
    <name type="scientific">marine metagenome</name>
    <dbReference type="NCBI Taxonomy" id="408172"/>
    <lineage>
        <taxon>unclassified sequences</taxon>
        <taxon>metagenomes</taxon>
        <taxon>ecological metagenomes</taxon>
    </lineage>
</organism>
<evidence type="ECO:0000313" key="1">
    <source>
        <dbReference type="EMBL" id="SVC71964.1"/>
    </source>
</evidence>
<feature type="non-terminal residue" evidence="1">
    <location>
        <position position="67"/>
    </location>
</feature>
<name>A0A382PEY0_9ZZZZ</name>
<dbReference type="PROSITE" id="PS51318">
    <property type="entry name" value="TAT"/>
    <property type="match status" value="1"/>
</dbReference>
<dbReference type="InterPro" id="IPR006311">
    <property type="entry name" value="TAT_signal"/>
</dbReference>
<sequence length="67" mass="7058">MLVKREVGTTQNHLRKADIQAHGFLDRRSFLKNSGLAACGTAALASTIPLARVRKARAAANNAAAGE</sequence>
<proteinExistence type="predicted"/>
<dbReference type="InterPro" id="IPR019546">
    <property type="entry name" value="TAT_signal_bac_arc"/>
</dbReference>
<dbReference type="AlphaFoldDB" id="A0A382PEY0"/>
<accession>A0A382PEY0</accession>
<protein>
    <submittedName>
        <fullName evidence="1">Uncharacterized protein</fullName>
    </submittedName>
</protein>
<reference evidence="1" key="1">
    <citation type="submission" date="2018-05" db="EMBL/GenBank/DDBJ databases">
        <authorList>
            <person name="Lanie J.A."/>
            <person name="Ng W.-L."/>
            <person name="Kazmierczak K.M."/>
            <person name="Andrzejewski T.M."/>
            <person name="Davidsen T.M."/>
            <person name="Wayne K.J."/>
            <person name="Tettelin H."/>
            <person name="Glass J.I."/>
            <person name="Rusch D."/>
            <person name="Podicherti R."/>
            <person name="Tsui H.-C.T."/>
            <person name="Winkler M.E."/>
        </authorList>
    </citation>
    <scope>NUCLEOTIDE SEQUENCE</scope>
</reference>
<gene>
    <name evidence="1" type="ORF">METZ01_LOCUS324818</name>
</gene>
<dbReference type="NCBIfam" id="TIGR01409">
    <property type="entry name" value="TAT_signal_seq"/>
    <property type="match status" value="1"/>
</dbReference>